<sequence>MIVQFLTDRGDLGEARLARSVKNGWRSSPHKMLCYNF</sequence>
<evidence type="ECO:0000313" key="2">
    <source>
        <dbReference type="Proteomes" id="UP000238390"/>
    </source>
</evidence>
<organism evidence="1 2">
    <name type="scientific">Pseudomonas paraeruginosa</name>
    <dbReference type="NCBI Taxonomy" id="2994495"/>
    <lineage>
        <taxon>Bacteria</taxon>
        <taxon>Pseudomonadati</taxon>
        <taxon>Pseudomonadota</taxon>
        <taxon>Gammaproteobacteria</taxon>
        <taxon>Pseudomonadales</taxon>
        <taxon>Pseudomonadaceae</taxon>
        <taxon>Pseudomonas</taxon>
    </lineage>
</organism>
<proteinExistence type="predicted"/>
<protein>
    <submittedName>
        <fullName evidence="1">Uncharacterized protein</fullName>
    </submittedName>
</protein>
<accession>A0A2R3IVI8</accession>
<dbReference type="AlphaFoldDB" id="A0A2R3IVI8"/>
<dbReference type="EMBL" id="CP027169">
    <property type="protein sequence ID" value="AVK05929.1"/>
    <property type="molecule type" value="Genomic_DNA"/>
</dbReference>
<keyword evidence="2" id="KW-1185">Reference proteome</keyword>
<gene>
    <name evidence="1" type="ORF">CSB93_4604</name>
</gene>
<dbReference type="Proteomes" id="UP000238390">
    <property type="component" value="Chromosome"/>
</dbReference>
<evidence type="ECO:0000313" key="1">
    <source>
        <dbReference type="EMBL" id="AVK05929.1"/>
    </source>
</evidence>
<reference evidence="1 2" key="1">
    <citation type="submission" date="2018-02" db="EMBL/GenBank/DDBJ databases">
        <title>FDA/CDC Antimicrobial Resistant Isolate Bank Genome Sequencing.</title>
        <authorList>
            <person name="Benahmed F.H."/>
            <person name="Lutgring J.D."/>
            <person name="Yoo B."/>
            <person name="Machado M."/>
            <person name="Brown A."/>
            <person name="McAllister G."/>
            <person name="Perry A."/>
            <person name="Halpin A.L."/>
            <person name="Vavikolanu K."/>
            <person name="Ott S."/>
            <person name="Zhao X."/>
            <person name="Tallon L.J."/>
            <person name="Sadzewicz L."/>
            <person name="Aluvathingal J."/>
            <person name="Nadendla S."/>
            <person name="Voskania-kordi A."/>
            <person name="Simonyan V."/>
            <person name="Patel J."/>
            <person name="Shawar R.M."/>
        </authorList>
    </citation>
    <scope>NUCLEOTIDE SEQUENCE [LARGE SCALE GENOMIC DNA]</scope>
    <source>
        <strain evidence="1 2">AR_0356</strain>
    </source>
</reference>
<name>A0A2R3IVI8_9PSED</name>